<name>A0A232FMP2_9HYME</name>
<dbReference type="AlphaFoldDB" id="A0A232FMP2"/>
<dbReference type="Proteomes" id="UP000215335">
    <property type="component" value="Unassembled WGS sequence"/>
</dbReference>
<sequence>MGFGRLCRPLGEIQHVAAVTMCLKGTEEESRPKMRSEEAKESKAARKELDSYMGEGSSSSNSPSIPKNVECPEKQPESRLNRAPVLLILVIKVETAAEPMECYEDWDSGTATLPPALTPGVPSLSNVDEESQLPRQSRNRSR</sequence>
<reference evidence="2 3" key="1">
    <citation type="journal article" date="2017" name="Curr. Biol.">
        <title>The Evolution of Venom by Co-option of Single-Copy Genes.</title>
        <authorList>
            <person name="Martinson E.O."/>
            <person name="Mrinalini"/>
            <person name="Kelkar Y.D."/>
            <person name="Chang C.H."/>
            <person name="Werren J.H."/>
        </authorList>
    </citation>
    <scope>NUCLEOTIDE SEQUENCE [LARGE SCALE GENOMIC DNA]</scope>
    <source>
        <strain evidence="2 3">Alberta</strain>
        <tissue evidence="2">Whole body</tissue>
    </source>
</reference>
<comment type="caution">
    <text evidence="2">The sequence shown here is derived from an EMBL/GenBank/DDBJ whole genome shotgun (WGS) entry which is preliminary data.</text>
</comment>
<feature type="region of interest" description="Disordered" evidence="1">
    <location>
        <begin position="25"/>
        <end position="77"/>
    </location>
</feature>
<evidence type="ECO:0000256" key="1">
    <source>
        <dbReference type="SAM" id="MobiDB-lite"/>
    </source>
</evidence>
<accession>A0A232FMP2</accession>
<protein>
    <submittedName>
        <fullName evidence="2">Uncharacterized protein</fullName>
    </submittedName>
</protein>
<organism evidence="2 3">
    <name type="scientific">Trichomalopsis sarcophagae</name>
    <dbReference type="NCBI Taxonomy" id="543379"/>
    <lineage>
        <taxon>Eukaryota</taxon>
        <taxon>Metazoa</taxon>
        <taxon>Ecdysozoa</taxon>
        <taxon>Arthropoda</taxon>
        <taxon>Hexapoda</taxon>
        <taxon>Insecta</taxon>
        <taxon>Pterygota</taxon>
        <taxon>Neoptera</taxon>
        <taxon>Endopterygota</taxon>
        <taxon>Hymenoptera</taxon>
        <taxon>Apocrita</taxon>
        <taxon>Proctotrupomorpha</taxon>
        <taxon>Chalcidoidea</taxon>
        <taxon>Pteromalidae</taxon>
        <taxon>Pteromalinae</taxon>
        <taxon>Trichomalopsis</taxon>
    </lineage>
</organism>
<keyword evidence="3" id="KW-1185">Reference proteome</keyword>
<evidence type="ECO:0000313" key="3">
    <source>
        <dbReference type="Proteomes" id="UP000215335"/>
    </source>
</evidence>
<gene>
    <name evidence="2" type="ORF">TSAR_013762</name>
</gene>
<evidence type="ECO:0000313" key="2">
    <source>
        <dbReference type="EMBL" id="OXU31994.1"/>
    </source>
</evidence>
<proteinExistence type="predicted"/>
<dbReference type="EMBL" id="NNAY01000013">
    <property type="protein sequence ID" value="OXU31994.1"/>
    <property type="molecule type" value="Genomic_DNA"/>
</dbReference>
<feature type="region of interest" description="Disordered" evidence="1">
    <location>
        <begin position="105"/>
        <end position="142"/>
    </location>
</feature>
<feature type="compositionally biased region" description="Basic and acidic residues" evidence="1">
    <location>
        <begin position="25"/>
        <end position="50"/>
    </location>
</feature>